<evidence type="ECO:0000313" key="2">
    <source>
        <dbReference type="Proteomes" id="UP001237642"/>
    </source>
</evidence>
<keyword evidence="2" id="KW-1185">Reference proteome</keyword>
<name>A0AAD8GMM3_9APIA</name>
<reference evidence="1" key="2">
    <citation type="submission" date="2023-05" db="EMBL/GenBank/DDBJ databases">
        <authorList>
            <person name="Schelkunov M.I."/>
        </authorList>
    </citation>
    <scope>NUCLEOTIDE SEQUENCE</scope>
    <source>
        <strain evidence="1">Hsosn_3</strain>
        <tissue evidence="1">Leaf</tissue>
    </source>
</reference>
<sequence length="126" mass="14378">MKLVFCPDCHALFKDDVVVKYHNATLFVLQKVENAVGKYGRFQDKGFKNSSNFVSHTDQGRQRAAMRSDFQSGVHPNESFEGVQRRQHYWNKSTCSQPMFLRTFKAEPTVVSLHGLDGAQHNQISS</sequence>
<organism evidence="1 2">
    <name type="scientific">Heracleum sosnowskyi</name>
    <dbReference type="NCBI Taxonomy" id="360622"/>
    <lineage>
        <taxon>Eukaryota</taxon>
        <taxon>Viridiplantae</taxon>
        <taxon>Streptophyta</taxon>
        <taxon>Embryophyta</taxon>
        <taxon>Tracheophyta</taxon>
        <taxon>Spermatophyta</taxon>
        <taxon>Magnoliopsida</taxon>
        <taxon>eudicotyledons</taxon>
        <taxon>Gunneridae</taxon>
        <taxon>Pentapetalae</taxon>
        <taxon>asterids</taxon>
        <taxon>campanulids</taxon>
        <taxon>Apiales</taxon>
        <taxon>Apiaceae</taxon>
        <taxon>Apioideae</taxon>
        <taxon>apioid superclade</taxon>
        <taxon>Tordylieae</taxon>
        <taxon>Tordyliinae</taxon>
        <taxon>Heracleum</taxon>
    </lineage>
</organism>
<dbReference type="Proteomes" id="UP001237642">
    <property type="component" value="Unassembled WGS sequence"/>
</dbReference>
<evidence type="ECO:0000313" key="1">
    <source>
        <dbReference type="EMBL" id="KAK1347759.1"/>
    </source>
</evidence>
<dbReference type="AlphaFoldDB" id="A0AAD8GMM3"/>
<gene>
    <name evidence="1" type="ORF">POM88_055027</name>
</gene>
<accession>A0AAD8GMM3</accession>
<protein>
    <submittedName>
        <fullName evidence="1">Uncharacterized protein</fullName>
    </submittedName>
</protein>
<comment type="caution">
    <text evidence="1">The sequence shown here is derived from an EMBL/GenBank/DDBJ whole genome shotgun (WGS) entry which is preliminary data.</text>
</comment>
<reference evidence="1" key="1">
    <citation type="submission" date="2023-02" db="EMBL/GenBank/DDBJ databases">
        <title>Genome of toxic invasive species Heracleum sosnowskyi carries increased number of genes despite the absence of recent whole-genome duplications.</title>
        <authorList>
            <person name="Schelkunov M."/>
            <person name="Shtratnikova V."/>
            <person name="Makarenko M."/>
            <person name="Klepikova A."/>
            <person name="Omelchenko D."/>
            <person name="Novikova G."/>
            <person name="Obukhova E."/>
            <person name="Bogdanov V."/>
            <person name="Penin A."/>
            <person name="Logacheva M."/>
        </authorList>
    </citation>
    <scope>NUCLEOTIDE SEQUENCE</scope>
    <source>
        <strain evidence="1">Hsosn_3</strain>
        <tissue evidence="1">Leaf</tissue>
    </source>
</reference>
<proteinExistence type="predicted"/>
<dbReference type="EMBL" id="JAUIZM010000181">
    <property type="protein sequence ID" value="KAK1347759.1"/>
    <property type="molecule type" value="Genomic_DNA"/>
</dbReference>